<evidence type="ECO:0000313" key="11">
    <source>
        <dbReference type="Proteomes" id="UP000033652"/>
    </source>
</evidence>
<keyword evidence="3" id="KW-0762">Sugar transport</keyword>
<dbReference type="RefSeq" id="WP_045921158.1">
    <property type="nucleotide sequence ID" value="NZ_KQ033865.1"/>
</dbReference>
<evidence type="ECO:0000259" key="9">
    <source>
        <dbReference type="PROSITE" id="PS50893"/>
    </source>
</evidence>
<sequence>MTTSQDTILEMKEIVKTFGPVTALDHVNIKVRRGQIFSICGENGAGKSTLMNILSGVYPHGSYSGEIIYQGRPCMFSGIRDSEREGIVIIHQELALEPYMTIAQNIFLGNPITRGLFIDDDRQRVKAREVMDMVGLDEDPDTLISNLGVGKQQLVEIAKALTKNVKLLILDEPTAALNDEDSFHLLDLIDRLRRDRGITAIIISHKLNEIAASADAVQVIRDGRTISDRPVSKEQPLDVDSLIKDMVGRPMTNRYPVHEAKIGREMFRVEDWSVHHPQDTSRLVAKDVSFNLRAGEIVGLAGLIGAGRTETAMSIFGHQYGVEAEGRVSMDGRTVSFPTVRSAIDKGLAYVTEDRKVYGLNLIASIRENTSMANLGNLSRHGVIDLGREQCIAEEYRREFRTKTPSIEMPADSLSGGNQQKVVLAKWVSTDPKVLILDEPTRGIDVGAKYEIYEIIDRLADSGSAVLVISSELPELLGICDRIYTMSQGVITACLDARQTDQEELMRYMTSDKPLAKEEVFAQ</sequence>
<evidence type="ECO:0000313" key="10">
    <source>
        <dbReference type="EMBL" id="KJY53111.1"/>
    </source>
</evidence>
<dbReference type="Pfam" id="PF00005">
    <property type="entry name" value="ABC_tran"/>
    <property type="match status" value="2"/>
</dbReference>
<dbReference type="EMBL" id="JXBX01000009">
    <property type="protein sequence ID" value="KJY53111.1"/>
    <property type="molecule type" value="Genomic_DNA"/>
</dbReference>
<keyword evidence="4" id="KW-0677">Repeat</keyword>
<dbReference type="InterPro" id="IPR027417">
    <property type="entry name" value="P-loop_NTPase"/>
</dbReference>
<keyword evidence="6 10" id="KW-0067">ATP-binding</keyword>
<dbReference type="CDD" id="cd03216">
    <property type="entry name" value="ABC_Carb_Monos_I"/>
    <property type="match status" value="1"/>
</dbReference>
<dbReference type="SMART" id="SM00382">
    <property type="entry name" value="AAA"/>
    <property type="match status" value="2"/>
</dbReference>
<evidence type="ECO:0000256" key="1">
    <source>
        <dbReference type="ARBA" id="ARBA00022448"/>
    </source>
</evidence>
<dbReference type="AlphaFoldDB" id="A0ABD4AEU6"/>
<gene>
    <name evidence="10" type="ORF">JF68_04490</name>
</gene>
<keyword evidence="1" id="KW-0813">Transport</keyword>
<evidence type="ECO:0000256" key="8">
    <source>
        <dbReference type="ARBA" id="ARBA00023136"/>
    </source>
</evidence>
<protein>
    <submittedName>
        <fullName evidence="10">Sugar ABC transporter, ATP-binding protein</fullName>
    </submittedName>
</protein>
<organism evidence="10 11">
    <name type="scientific">Bifidobacterium coryneforme</name>
    <dbReference type="NCBI Taxonomy" id="1687"/>
    <lineage>
        <taxon>Bacteria</taxon>
        <taxon>Bacillati</taxon>
        <taxon>Actinomycetota</taxon>
        <taxon>Actinomycetes</taxon>
        <taxon>Bifidobacteriales</taxon>
        <taxon>Bifidobacteriaceae</taxon>
        <taxon>Bifidobacterium</taxon>
    </lineage>
</organism>
<feature type="domain" description="ABC transporter" evidence="9">
    <location>
        <begin position="9"/>
        <end position="247"/>
    </location>
</feature>
<evidence type="ECO:0000256" key="3">
    <source>
        <dbReference type="ARBA" id="ARBA00022597"/>
    </source>
</evidence>
<dbReference type="InterPro" id="IPR003439">
    <property type="entry name" value="ABC_transporter-like_ATP-bd"/>
</dbReference>
<keyword evidence="7" id="KW-1278">Translocase</keyword>
<dbReference type="PROSITE" id="PS00211">
    <property type="entry name" value="ABC_TRANSPORTER_1"/>
    <property type="match status" value="1"/>
</dbReference>
<dbReference type="SUPFAM" id="SSF52540">
    <property type="entry name" value="P-loop containing nucleoside triphosphate hydrolases"/>
    <property type="match status" value="2"/>
</dbReference>
<keyword evidence="2" id="KW-1003">Cell membrane</keyword>
<dbReference type="GO" id="GO:0005524">
    <property type="term" value="F:ATP binding"/>
    <property type="evidence" value="ECO:0007669"/>
    <property type="project" value="UniProtKB-KW"/>
</dbReference>
<evidence type="ECO:0000256" key="7">
    <source>
        <dbReference type="ARBA" id="ARBA00022967"/>
    </source>
</evidence>
<dbReference type="InterPro" id="IPR017871">
    <property type="entry name" value="ABC_transporter-like_CS"/>
</dbReference>
<dbReference type="InterPro" id="IPR003593">
    <property type="entry name" value="AAA+_ATPase"/>
</dbReference>
<dbReference type="PANTHER" id="PTHR43790:SF1">
    <property type="entry name" value="XYLOSE IMPORT ATP-BINDING PROTEIN XYLG"/>
    <property type="match status" value="1"/>
</dbReference>
<comment type="caution">
    <text evidence="10">The sequence shown here is derived from an EMBL/GenBank/DDBJ whole genome shotgun (WGS) entry which is preliminary data.</text>
</comment>
<reference evidence="10 11" key="1">
    <citation type="submission" date="2014-12" db="EMBL/GenBank/DDBJ databases">
        <title>Comparative genomics of the lactic acid bacteria isolated from the honey bee gut.</title>
        <authorList>
            <person name="Ellegaard K.M."/>
            <person name="Tamarit D."/>
            <person name="Javelind E."/>
            <person name="Olofsson T."/>
            <person name="Andersson S.G."/>
            <person name="Vasquez A."/>
        </authorList>
    </citation>
    <scope>NUCLEOTIDE SEQUENCE [LARGE SCALE GENOMIC DNA]</scope>
    <source>
        <strain evidence="10 11">Bma6</strain>
    </source>
</reference>
<dbReference type="Proteomes" id="UP000033652">
    <property type="component" value="Unassembled WGS sequence"/>
</dbReference>
<evidence type="ECO:0000256" key="2">
    <source>
        <dbReference type="ARBA" id="ARBA00022475"/>
    </source>
</evidence>
<dbReference type="InterPro" id="IPR050107">
    <property type="entry name" value="ABC_carbohydrate_import_ATPase"/>
</dbReference>
<dbReference type="CDD" id="cd03215">
    <property type="entry name" value="ABC_Carb_Monos_II"/>
    <property type="match status" value="1"/>
</dbReference>
<evidence type="ECO:0000256" key="4">
    <source>
        <dbReference type="ARBA" id="ARBA00022737"/>
    </source>
</evidence>
<keyword evidence="8" id="KW-0472">Membrane</keyword>
<keyword evidence="5" id="KW-0547">Nucleotide-binding</keyword>
<feature type="domain" description="ABC transporter" evidence="9">
    <location>
        <begin position="267"/>
        <end position="513"/>
    </location>
</feature>
<proteinExistence type="predicted"/>
<evidence type="ECO:0000256" key="6">
    <source>
        <dbReference type="ARBA" id="ARBA00022840"/>
    </source>
</evidence>
<name>A0ABD4AEU6_9BIFI</name>
<dbReference type="PANTHER" id="PTHR43790">
    <property type="entry name" value="CARBOHYDRATE TRANSPORT ATP-BINDING PROTEIN MG119-RELATED"/>
    <property type="match status" value="1"/>
</dbReference>
<dbReference type="Gene3D" id="3.40.50.300">
    <property type="entry name" value="P-loop containing nucleotide triphosphate hydrolases"/>
    <property type="match status" value="2"/>
</dbReference>
<evidence type="ECO:0000256" key="5">
    <source>
        <dbReference type="ARBA" id="ARBA00022741"/>
    </source>
</evidence>
<accession>A0ABD4AEU6</accession>
<dbReference type="PROSITE" id="PS50893">
    <property type="entry name" value="ABC_TRANSPORTER_2"/>
    <property type="match status" value="2"/>
</dbReference>